<dbReference type="AlphaFoldDB" id="A0A9D9HDG8"/>
<reference evidence="2" key="1">
    <citation type="submission" date="2020-10" db="EMBL/GenBank/DDBJ databases">
        <authorList>
            <person name="Gilroy R."/>
        </authorList>
    </citation>
    <scope>NUCLEOTIDE SEQUENCE</scope>
    <source>
        <strain evidence="2">D3-1215</strain>
    </source>
</reference>
<sequence>MDNIAKTLRFLLALPFAALCLAACTEQISFDVGEAEPRLCISGYICDEPGQYAINISVTGAFFGNDSLPKISDAEVDINGTKLLPDPEKAGRYLTSDDFRAEQGGTYTLRVLLDFDNDGIKETYTATATTPEKVDLQYLLLQKLSNEADGPFMPFTTLIVFQDPKGPDYYGVHLYLTNAADSASPYIRYKISNTVSKYTMNYFDTDVEDGSLLFYPAYMLSHRILYTEKDTLDIYPLDTLELELNCHSPEYYDYLQQLNDAASGSNPIFATPAGPVKGNISGGAYGAFGVYTVSRQKQAVPYYPGTWTDEQMTKRFGHDWRTLFDEQTE</sequence>
<feature type="signal peptide" evidence="1">
    <location>
        <begin position="1"/>
        <end position="22"/>
    </location>
</feature>
<dbReference type="InterPro" id="IPR025345">
    <property type="entry name" value="DUF4249"/>
</dbReference>
<feature type="chain" id="PRO_5038934825" evidence="1">
    <location>
        <begin position="23"/>
        <end position="329"/>
    </location>
</feature>
<name>A0A9D9HDG8_9BACT</name>
<comment type="caution">
    <text evidence="2">The sequence shown here is derived from an EMBL/GenBank/DDBJ whole genome shotgun (WGS) entry which is preliminary data.</text>
</comment>
<dbReference type="Pfam" id="PF14054">
    <property type="entry name" value="DUF4249"/>
    <property type="match status" value="1"/>
</dbReference>
<keyword evidence="1" id="KW-0732">Signal</keyword>
<dbReference type="EMBL" id="JADIMR010000106">
    <property type="protein sequence ID" value="MBO8447511.1"/>
    <property type="molecule type" value="Genomic_DNA"/>
</dbReference>
<evidence type="ECO:0000313" key="2">
    <source>
        <dbReference type="EMBL" id="MBO8447511.1"/>
    </source>
</evidence>
<reference evidence="2" key="2">
    <citation type="journal article" date="2021" name="PeerJ">
        <title>Extensive microbial diversity within the chicken gut microbiome revealed by metagenomics and culture.</title>
        <authorList>
            <person name="Gilroy R."/>
            <person name="Ravi A."/>
            <person name="Getino M."/>
            <person name="Pursley I."/>
            <person name="Horton D.L."/>
            <person name="Alikhan N.F."/>
            <person name="Baker D."/>
            <person name="Gharbi K."/>
            <person name="Hall N."/>
            <person name="Watson M."/>
            <person name="Adriaenssens E.M."/>
            <person name="Foster-Nyarko E."/>
            <person name="Jarju S."/>
            <person name="Secka A."/>
            <person name="Antonio M."/>
            <person name="Oren A."/>
            <person name="Chaudhuri R.R."/>
            <person name="La Ragione R."/>
            <person name="Hildebrand F."/>
            <person name="Pallen M.J."/>
        </authorList>
    </citation>
    <scope>NUCLEOTIDE SEQUENCE</scope>
    <source>
        <strain evidence="2">D3-1215</strain>
    </source>
</reference>
<gene>
    <name evidence="2" type="ORF">IAC32_07200</name>
</gene>
<evidence type="ECO:0000313" key="3">
    <source>
        <dbReference type="Proteomes" id="UP000823637"/>
    </source>
</evidence>
<evidence type="ECO:0000256" key="1">
    <source>
        <dbReference type="SAM" id="SignalP"/>
    </source>
</evidence>
<protein>
    <submittedName>
        <fullName evidence="2">DUF4249 domain-containing protein</fullName>
    </submittedName>
</protein>
<organism evidence="2 3">
    <name type="scientific">Candidatus Enterocola intestinipullorum</name>
    <dbReference type="NCBI Taxonomy" id="2840783"/>
    <lineage>
        <taxon>Bacteria</taxon>
        <taxon>Pseudomonadati</taxon>
        <taxon>Bacteroidota</taxon>
        <taxon>Bacteroidia</taxon>
        <taxon>Bacteroidales</taxon>
        <taxon>Candidatus Enterocola</taxon>
    </lineage>
</organism>
<accession>A0A9D9HDG8</accession>
<proteinExistence type="predicted"/>
<dbReference type="Proteomes" id="UP000823637">
    <property type="component" value="Unassembled WGS sequence"/>
</dbReference>